<dbReference type="EMBL" id="LLZU01000001">
    <property type="protein sequence ID" value="KRV51324.1"/>
    <property type="molecule type" value="Genomic_DNA"/>
</dbReference>
<dbReference type="CDD" id="cd07043">
    <property type="entry name" value="STAS_anti-anti-sigma_factors"/>
    <property type="match status" value="1"/>
</dbReference>
<proteinExistence type="inferred from homology"/>
<comment type="caution">
    <text evidence="4">The sequence shown here is derived from an EMBL/GenBank/DDBJ whole genome shotgun (WGS) entry which is preliminary data.</text>
</comment>
<dbReference type="InterPro" id="IPR002645">
    <property type="entry name" value="STAS_dom"/>
</dbReference>
<protein>
    <recommendedName>
        <fullName evidence="2">Anti-sigma factor antagonist</fullName>
    </recommendedName>
</protein>
<feature type="domain" description="STAS" evidence="3">
    <location>
        <begin position="12"/>
        <end position="113"/>
    </location>
</feature>
<evidence type="ECO:0000313" key="4">
    <source>
        <dbReference type="EMBL" id="KRV51324.1"/>
    </source>
</evidence>
<dbReference type="PROSITE" id="PS50801">
    <property type="entry name" value="STAS"/>
    <property type="match status" value="1"/>
</dbReference>
<dbReference type="PANTHER" id="PTHR33495">
    <property type="entry name" value="ANTI-SIGMA FACTOR ANTAGONIST TM_1081-RELATED-RELATED"/>
    <property type="match status" value="1"/>
</dbReference>
<sequence length="122" mass="13165">MVRYPVVRVSPDGTTVVELSGEIDLSTAPEATRSLDAATQGPRPRVVVDLRGVTFMDCRGVTALVRARVRALESDGQLGLVITSPFLLRILRLVDLLDSFSIYPDVATALASMEPVPSRSAR</sequence>
<dbReference type="eggNOG" id="COG1366">
    <property type="taxonomic scope" value="Bacteria"/>
</dbReference>
<dbReference type="PANTHER" id="PTHR33495:SF2">
    <property type="entry name" value="ANTI-SIGMA FACTOR ANTAGONIST TM_1081-RELATED"/>
    <property type="match status" value="1"/>
</dbReference>
<dbReference type="NCBIfam" id="TIGR00377">
    <property type="entry name" value="ant_ant_sig"/>
    <property type="match status" value="1"/>
</dbReference>
<dbReference type="RefSeq" id="WP_018383211.1">
    <property type="nucleotide sequence ID" value="NZ_LLZU01000001.1"/>
</dbReference>
<comment type="similarity">
    <text evidence="1 2">Belongs to the anti-sigma-factor antagonist family.</text>
</comment>
<dbReference type="GO" id="GO:0043856">
    <property type="term" value="F:anti-sigma factor antagonist activity"/>
    <property type="evidence" value="ECO:0007669"/>
    <property type="project" value="InterPro"/>
</dbReference>
<dbReference type="Proteomes" id="UP000050867">
    <property type="component" value="Unassembled WGS sequence"/>
</dbReference>
<dbReference type="SUPFAM" id="SSF52091">
    <property type="entry name" value="SpoIIaa-like"/>
    <property type="match status" value="1"/>
</dbReference>
<evidence type="ECO:0000313" key="5">
    <source>
        <dbReference type="Proteomes" id="UP000050867"/>
    </source>
</evidence>
<dbReference type="OrthoDB" id="4833278at2"/>
<name>A0A0T6LZZ3_WENVI</name>
<dbReference type="InterPro" id="IPR036513">
    <property type="entry name" value="STAS_dom_sf"/>
</dbReference>
<dbReference type="STRING" id="76728.AQ490_00705"/>
<organism evidence="4 5">
    <name type="scientific">Wenjunlia vitaminophila</name>
    <name type="common">Streptomyces vitaminophilus</name>
    <dbReference type="NCBI Taxonomy" id="76728"/>
    <lineage>
        <taxon>Bacteria</taxon>
        <taxon>Bacillati</taxon>
        <taxon>Actinomycetota</taxon>
        <taxon>Actinomycetes</taxon>
        <taxon>Kitasatosporales</taxon>
        <taxon>Streptomycetaceae</taxon>
        <taxon>Wenjunlia</taxon>
    </lineage>
</organism>
<keyword evidence="5" id="KW-1185">Reference proteome</keyword>
<dbReference type="Gene3D" id="3.30.750.24">
    <property type="entry name" value="STAS domain"/>
    <property type="match status" value="1"/>
</dbReference>
<evidence type="ECO:0000256" key="2">
    <source>
        <dbReference type="RuleBase" id="RU003749"/>
    </source>
</evidence>
<accession>A0A0T6LZZ3</accession>
<gene>
    <name evidence="4" type="ORF">AQ490_00705</name>
</gene>
<reference evidence="4 5" key="1">
    <citation type="submission" date="2015-10" db="EMBL/GenBank/DDBJ databases">
        <title>Draft genome sequence of pyrrolomycin-producing Streptomyces vitaminophilus.</title>
        <authorList>
            <person name="Graham D.E."/>
            <person name="Mahan K.M."/>
            <person name="Klingeman D.M."/>
            <person name="Hettich R.L."/>
            <person name="Parry R.J."/>
        </authorList>
    </citation>
    <scope>NUCLEOTIDE SEQUENCE [LARGE SCALE GENOMIC DNA]</scope>
    <source>
        <strain evidence="4 5">ATCC 31673</strain>
    </source>
</reference>
<evidence type="ECO:0000259" key="3">
    <source>
        <dbReference type="PROSITE" id="PS50801"/>
    </source>
</evidence>
<dbReference type="InterPro" id="IPR003658">
    <property type="entry name" value="Anti-sigma_ant"/>
</dbReference>
<evidence type="ECO:0000256" key="1">
    <source>
        <dbReference type="ARBA" id="ARBA00009013"/>
    </source>
</evidence>
<dbReference type="AlphaFoldDB" id="A0A0T6LZZ3"/>
<dbReference type="Pfam" id="PF01740">
    <property type="entry name" value="STAS"/>
    <property type="match status" value="1"/>
</dbReference>